<organism evidence="1 2">
    <name type="scientific">Chroococcidiopsis thermalis (strain PCC 7203)</name>
    <dbReference type="NCBI Taxonomy" id="251229"/>
    <lineage>
        <taxon>Bacteria</taxon>
        <taxon>Bacillati</taxon>
        <taxon>Cyanobacteriota</taxon>
        <taxon>Cyanophyceae</taxon>
        <taxon>Chroococcidiopsidales</taxon>
        <taxon>Chroococcidiopsidaceae</taxon>
        <taxon>Chroococcidiopsis</taxon>
    </lineage>
</organism>
<dbReference type="OrthoDB" id="6960201at2"/>
<keyword evidence="2" id="KW-1185">Reference proteome</keyword>
<dbReference type="InterPro" id="IPR019650">
    <property type="entry name" value="DUF2513"/>
</dbReference>
<dbReference type="Proteomes" id="UP000010384">
    <property type="component" value="Plasmid pCHRO.01"/>
</dbReference>
<dbReference type="AlphaFoldDB" id="K9U9E7"/>
<gene>
    <name evidence="1" type="ORF">Chro_5893</name>
</gene>
<accession>K9U9E7</accession>
<dbReference type="RefSeq" id="WP_015163165.1">
    <property type="nucleotide sequence ID" value="NC_019699.1"/>
</dbReference>
<reference evidence="1 2" key="1">
    <citation type="submission" date="2012-06" db="EMBL/GenBank/DDBJ databases">
        <title>Finished plasmid 1 of genome of Chroococcidiopsis thermalis PCC 7203.</title>
        <authorList>
            <consortium name="US DOE Joint Genome Institute"/>
            <person name="Gugger M."/>
            <person name="Coursin T."/>
            <person name="Rippka R."/>
            <person name="Tandeau De Marsac N."/>
            <person name="Huntemann M."/>
            <person name="Wei C.-L."/>
            <person name="Han J."/>
            <person name="Detter J.C."/>
            <person name="Han C."/>
            <person name="Tapia R."/>
            <person name="Davenport K."/>
            <person name="Daligault H."/>
            <person name="Erkkila T."/>
            <person name="Gu W."/>
            <person name="Munk A.C.C."/>
            <person name="Teshima H."/>
            <person name="Xu Y."/>
            <person name="Chain P."/>
            <person name="Chen A."/>
            <person name="Krypides N."/>
            <person name="Mavromatis K."/>
            <person name="Markowitz V."/>
            <person name="Szeto E."/>
            <person name="Ivanova N."/>
            <person name="Mikhailova N."/>
            <person name="Ovchinnikova G."/>
            <person name="Pagani I."/>
            <person name="Pati A."/>
            <person name="Goodwin L."/>
            <person name="Peters L."/>
            <person name="Pitluck S."/>
            <person name="Woyke T."/>
            <person name="Kerfeld C."/>
        </authorList>
    </citation>
    <scope>NUCLEOTIDE SEQUENCE [LARGE SCALE GENOMIC DNA]</scope>
    <source>
        <strain evidence="1 2">PCC 7203</strain>
        <plasmid evidence="1 2">pCHRO.01</plasmid>
    </source>
</reference>
<name>K9U9E7_CHRTP</name>
<dbReference type="InParanoid" id="K9U9E7"/>
<keyword evidence="1" id="KW-0614">Plasmid</keyword>
<sequence length="121" mass="13540">MNCDMNLVRKILLEIENQATGYAPINLAVEGYTQEQIRYHAYIMMQGGLIEGINRTDLDSTSPQAIPRNLTWAGHEFLEAARNDTVWKKAMDIVQEKGGAINVAVLSQLLSSLMKHHFGLP</sequence>
<evidence type="ECO:0000313" key="2">
    <source>
        <dbReference type="Proteomes" id="UP000010384"/>
    </source>
</evidence>
<evidence type="ECO:0000313" key="1">
    <source>
        <dbReference type="EMBL" id="AFY91228.1"/>
    </source>
</evidence>
<dbReference type="Pfam" id="PF10711">
    <property type="entry name" value="DUF2513"/>
    <property type="match status" value="1"/>
</dbReference>
<dbReference type="HOGENOM" id="CLU_139712_2_0_3"/>
<dbReference type="KEGG" id="cthe:Chro_5893"/>
<protein>
    <recommendedName>
        <fullName evidence="3">DUF2513 domain-containing protein</fullName>
    </recommendedName>
</protein>
<proteinExistence type="predicted"/>
<dbReference type="EMBL" id="CP003598">
    <property type="protein sequence ID" value="AFY91228.1"/>
    <property type="molecule type" value="Genomic_DNA"/>
</dbReference>
<geneLocation type="plasmid" evidence="1 2">
    <name>pCHRO.01</name>
</geneLocation>
<evidence type="ECO:0008006" key="3">
    <source>
        <dbReference type="Google" id="ProtNLM"/>
    </source>
</evidence>